<gene>
    <name evidence="2" type="ORF">HMI46_20930</name>
</gene>
<proteinExistence type="predicted"/>
<organism evidence="2 3">
    <name type="scientific">Paenibacillus alvei</name>
    <name type="common">Bacillus alvei</name>
    <dbReference type="NCBI Taxonomy" id="44250"/>
    <lineage>
        <taxon>Bacteria</taxon>
        <taxon>Bacillati</taxon>
        <taxon>Bacillota</taxon>
        <taxon>Bacilli</taxon>
        <taxon>Bacillales</taxon>
        <taxon>Paenibacillaceae</taxon>
        <taxon>Paenibacillus</taxon>
    </lineage>
</organism>
<accession>A0AAP7A5D8</accession>
<name>A0AAP7A5D8_PAEAL</name>
<keyword evidence="1" id="KW-0812">Transmembrane</keyword>
<sequence length="72" mass="8139">MEKRIQRRFYAVLTCCIVFCISAILTVSEYRGGKEMLSETMFVASVSLFLAMGNTAVLLSLLAQRRTLKKTE</sequence>
<dbReference type="EMBL" id="JABFOR010000034">
    <property type="protein sequence ID" value="NOJ73007.1"/>
    <property type="molecule type" value="Genomic_DNA"/>
</dbReference>
<dbReference type="RefSeq" id="WP_163978999.1">
    <property type="nucleotide sequence ID" value="NZ_JABFOR010000034.1"/>
</dbReference>
<comment type="caution">
    <text evidence="2">The sequence shown here is derived from an EMBL/GenBank/DDBJ whole genome shotgun (WGS) entry which is preliminary data.</text>
</comment>
<dbReference type="Proteomes" id="UP000552038">
    <property type="component" value="Unassembled WGS sequence"/>
</dbReference>
<dbReference type="AlphaFoldDB" id="A0AAP7A5D8"/>
<feature type="transmembrane region" description="Helical" evidence="1">
    <location>
        <begin position="40"/>
        <end position="63"/>
    </location>
</feature>
<reference evidence="2 3" key="1">
    <citation type="submission" date="2020-05" db="EMBL/GenBank/DDBJ databases">
        <title>Whole genome sequencing and identification of novel metabolites from Paenibacillus alvei strain JR949.</title>
        <authorList>
            <person name="Rajendhran J."/>
            <person name="Sree Pranav P."/>
            <person name="Mahalakshmi B."/>
            <person name="Karthikeyan R."/>
        </authorList>
    </citation>
    <scope>NUCLEOTIDE SEQUENCE [LARGE SCALE GENOMIC DNA]</scope>
    <source>
        <strain evidence="2 3">JR949</strain>
    </source>
</reference>
<evidence type="ECO:0000313" key="2">
    <source>
        <dbReference type="EMBL" id="NOJ73007.1"/>
    </source>
</evidence>
<protein>
    <submittedName>
        <fullName evidence="2">Uncharacterized protein</fullName>
    </submittedName>
</protein>
<feature type="transmembrane region" description="Helical" evidence="1">
    <location>
        <begin position="9"/>
        <end position="28"/>
    </location>
</feature>
<keyword evidence="1" id="KW-0472">Membrane</keyword>
<keyword evidence="1" id="KW-1133">Transmembrane helix</keyword>
<evidence type="ECO:0000256" key="1">
    <source>
        <dbReference type="SAM" id="Phobius"/>
    </source>
</evidence>
<evidence type="ECO:0000313" key="3">
    <source>
        <dbReference type="Proteomes" id="UP000552038"/>
    </source>
</evidence>